<evidence type="ECO:0000313" key="1">
    <source>
        <dbReference type="EMBL" id="MBW96616.1"/>
    </source>
</evidence>
<protein>
    <submittedName>
        <fullName evidence="1">Uncharacterized protein</fullName>
    </submittedName>
</protein>
<reference evidence="1" key="1">
    <citation type="submission" date="2018-02" db="EMBL/GenBank/DDBJ databases">
        <title>Rhizophora mucronata_Transcriptome.</title>
        <authorList>
            <person name="Meera S.P."/>
            <person name="Sreeshan A."/>
            <person name="Augustine A."/>
        </authorList>
    </citation>
    <scope>NUCLEOTIDE SEQUENCE</scope>
    <source>
        <tissue evidence="1">Leaf</tissue>
    </source>
</reference>
<dbReference type="AlphaFoldDB" id="A0A2P2JT12"/>
<dbReference type="EMBL" id="GGEC01016133">
    <property type="protein sequence ID" value="MBW96616.1"/>
    <property type="molecule type" value="Transcribed_RNA"/>
</dbReference>
<accession>A0A2P2JT12</accession>
<sequence length="35" mass="3896">MMASHQEISLFKSIVHSGEKQPLDIIFAVVIIISL</sequence>
<name>A0A2P2JT12_RHIMU</name>
<proteinExistence type="predicted"/>
<organism evidence="1">
    <name type="scientific">Rhizophora mucronata</name>
    <name type="common">Asiatic mangrove</name>
    <dbReference type="NCBI Taxonomy" id="61149"/>
    <lineage>
        <taxon>Eukaryota</taxon>
        <taxon>Viridiplantae</taxon>
        <taxon>Streptophyta</taxon>
        <taxon>Embryophyta</taxon>
        <taxon>Tracheophyta</taxon>
        <taxon>Spermatophyta</taxon>
        <taxon>Magnoliopsida</taxon>
        <taxon>eudicotyledons</taxon>
        <taxon>Gunneridae</taxon>
        <taxon>Pentapetalae</taxon>
        <taxon>rosids</taxon>
        <taxon>fabids</taxon>
        <taxon>Malpighiales</taxon>
        <taxon>Rhizophoraceae</taxon>
        <taxon>Rhizophora</taxon>
    </lineage>
</organism>